<organism evidence="4 5">
    <name type="scientific">Parvicella tangerina</name>
    <dbReference type="NCBI Taxonomy" id="2829795"/>
    <lineage>
        <taxon>Bacteria</taxon>
        <taxon>Pseudomonadati</taxon>
        <taxon>Bacteroidota</taxon>
        <taxon>Flavobacteriia</taxon>
        <taxon>Flavobacteriales</taxon>
        <taxon>Parvicellaceae</taxon>
        <taxon>Parvicella</taxon>
    </lineage>
</organism>
<keyword evidence="5" id="KW-1185">Reference proteome</keyword>
<dbReference type="KEGG" id="ptan:CRYO30217_02912"/>
<dbReference type="Pfam" id="PF07228">
    <property type="entry name" value="SpoIIE"/>
    <property type="match status" value="1"/>
</dbReference>
<dbReference type="RefSeq" id="WP_258543110.1">
    <property type="nucleotide sequence ID" value="NZ_OU015584.1"/>
</dbReference>
<evidence type="ECO:0000313" key="4">
    <source>
        <dbReference type="EMBL" id="CAG5085861.1"/>
    </source>
</evidence>
<dbReference type="PANTHER" id="PTHR43156:SF9">
    <property type="entry name" value="HAMP DOMAIN-CONTAINING PROTEIN"/>
    <property type="match status" value="1"/>
</dbReference>
<dbReference type="EMBL" id="OU015584">
    <property type="protein sequence ID" value="CAG5085861.1"/>
    <property type="molecule type" value="Genomic_DNA"/>
</dbReference>
<protein>
    <recommendedName>
        <fullName evidence="3">PPM-type phosphatase domain-containing protein</fullName>
    </recommendedName>
</protein>
<name>A0A916NCW2_9FLAO</name>
<keyword evidence="1" id="KW-0378">Hydrolase</keyword>
<dbReference type="InterPro" id="IPR036457">
    <property type="entry name" value="PPM-type-like_dom_sf"/>
</dbReference>
<keyword evidence="2" id="KW-0812">Transmembrane</keyword>
<evidence type="ECO:0000256" key="1">
    <source>
        <dbReference type="ARBA" id="ARBA00022801"/>
    </source>
</evidence>
<proteinExistence type="predicted"/>
<dbReference type="SMART" id="SM00331">
    <property type="entry name" value="PP2C_SIG"/>
    <property type="match status" value="1"/>
</dbReference>
<accession>A0A916NCW2</accession>
<keyword evidence="2" id="KW-1133">Transmembrane helix</keyword>
<reference evidence="4" key="1">
    <citation type="submission" date="2021-04" db="EMBL/GenBank/DDBJ databases">
        <authorList>
            <person name="Rodrigo-Torres L."/>
            <person name="Arahal R. D."/>
            <person name="Lucena T."/>
        </authorList>
    </citation>
    <scope>NUCLEOTIDE SEQUENCE</scope>
    <source>
        <strain evidence="4">AS29M-1</strain>
    </source>
</reference>
<dbReference type="Proteomes" id="UP000683507">
    <property type="component" value="Chromosome"/>
</dbReference>
<dbReference type="InterPro" id="IPR001932">
    <property type="entry name" value="PPM-type_phosphatase-like_dom"/>
</dbReference>
<evidence type="ECO:0000256" key="2">
    <source>
        <dbReference type="SAM" id="Phobius"/>
    </source>
</evidence>
<evidence type="ECO:0000313" key="5">
    <source>
        <dbReference type="Proteomes" id="UP000683507"/>
    </source>
</evidence>
<dbReference type="PANTHER" id="PTHR43156">
    <property type="entry name" value="STAGE II SPORULATION PROTEIN E-RELATED"/>
    <property type="match status" value="1"/>
</dbReference>
<sequence length="508" mass="57700">MAVSELFQNIVGNLKTRILLIVFATIFGVASFFIVFGYFNQLANYEEAVLNQLMGVVSGLGTNLDGDQHEELMKKYPWRDDISAYGQDSDYDSLALSLSKVQEANELSSPIFTMYYDDEERIFLYAITSDTSKTIFRHKYEMYPNVLLEKMATGGKIETYDTESGEWISAFYPIKNTQGEVVGLIQADMEFGAFKEKAFDQFKTQALISFGVILLISIGIYPYVRSVLREDEQLKVELFEQKQVIEEHNQLIEERNKDLRESLNYASQIQETMLPSPKVMQNVLENSFVFYQPKEKISGDFFWVRKDGNHVYLALSDCSGHGIPGALMSMIGLSKLTSIHAHHPEFAPHEMLNKMDDEVTESLTVKSYRSSTTDSMDVGICKIDTAAKKVIFAGGQVDLYQIRNGEITEYKGDRFPIAGGDAYDKGKFNQTIIKAEAGDDFYLFSDGFADQFGGPKQKKFMNKNFKKLLIEIQGQTADEKRERLSKEFNTWKGDLEQLDDVLVIGFTL</sequence>
<evidence type="ECO:0000259" key="3">
    <source>
        <dbReference type="SMART" id="SM00331"/>
    </source>
</evidence>
<dbReference type="GO" id="GO:0016791">
    <property type="term" value="F:phosphatase activity"/>
    <property type="evidence" value="ECO:0007669"/>
    <property type="project" value="TreeGrafter"/>
</dbReference>
<keyword evidence="2" id="KW-0472">Membrane</keyword>
<feature type="domain" description="PPM-type phosphatase" evidence="3">
    <location>
        <begin position="285"/>
        <end position="508"/>
    </location>
</feature>
<gene>
    <name evidence="4" type="ORF">CRYO30217_02912</name>
</gene>
<dbReference type="InterPro" id="IPR052016">
    <property type="entry name" value="Bact_Sigma-Reg"/>
</dbReference>
<feature type="transmembrane region" description="Helical" evidence="2">
    <location>
        <begin position="18"/>
        <end position="39"/>
    </location>
</feature>
<feature type="transmembrane region" description="Helical" evidence="2">
    <location>
        <begin position="206"/>
        <end position="224"/>
    </location>
</feature>
<dbReference type="AlphaFoldDB" id="A0A916NCW2"/>
<dbReference type="Gene3D" id="3.60.40.10">
    <property type="entry name" value="PPM-type phosphatase domain"/>
    <property type="match status" value="1"/>
</dbReference>